<name>A0ABN9QSH5_9DINO</name>
<organism evidence="2 3">
    <name type="scientific">Prorocentrum cordatum</name>
    <dbReference type="NCBI Taxonomy" id="2364126"/>
    <lineage>
        <taxon>Eukaryota</taxon>
        <taxon>Sar</taxon>
        <taxon>Alveolata</taxon>
        <taxon>Dinophyceae</taxon>
        <taxon>Prorocentrales</taxon>
        <taxon>Prorocentraceae</taxon>
        <taxon>Prorocentrum</taxon>
    </lineage>
</organism>
<sequence>VMTRLATTWEEVGVVSPERIEADASTEVVGYQFLADPPTPSVDLTRGALLQDSRGWLLEVAWVDIEQLKGAVPPMGVMQVNGVWAPAAATRAASPAPSLASAGSSGDKVSPAPSAHAPLFLTPPGSAGALTPPNGGADPRVLELAKRLLDQQAPPAAVARSTAEVRGSVARLWGTSRSRARYWCGRRGGLLAQWTLFLGLCMAAPAWLAPSRARSVGAVAHLSEDLADATGAIAQVAKNDTLLVSDVAVSLTNGPVPLVQEAWSGVDLADSLANASGAHFLVLRGVTRKHGDLLWNAIAGVGQLFPHLTVSEHRFRTASYFDFFEYEVRLFRSGYVGVRFLWARMSFGAVWAKPHWEFVGADVTPELEAIGGLTRESISADLDLGWLREPFSDAEDELQVSPPAWIRLVQLLRQQ</sequence>
<evidence type="ECO:0000313" key="3">
    <source>
        <dbReference type="Proteomes" id="UP001189429"/>
    </source>
</evidence>
<proteinExistence type="predicted"/>
<feature type="non-terminal residue" evidence="2">
    <location>
        <position position="415"/>
    </location>
</feature>
<feature type="region of interest" description="Disordered" evidence="1">
    <location>
        <begin position="96"/>
        <end position="136"/>
    </location>
</feature>
<dbReference type="EMBL" id="CAUYUJ010004080">
    <property type="protein sequence ID" value="CAK0808053.1"/>
    <property type="molecule type" value="Genomic_DNA"/>
</dbReference>
<feature type="non-terminal residue" evidence="2">
    <location>
        <position position="1"/>
    </location>
</feature>
<accession>A0ABN9QSH5</accession>
<feature type="compositionally biased region" description="Low complexity" evidence="1">
    <location>
        <begin position="96"/>
        <end position="105"/>
    </location>
</feature>
<evidence type="ECO:0000313" key="2">
    <source>
        <dbReference type="EMBL" id="CAK0808053.1"/>
    </source>
</evidence>
<reference evidence="2" key="1">
    <citation type="submission" date="2023-10" db="EMBL/GenBank/DDBJ databases">
        <authorList>
            <person name="Chen Y."/>
            <person name="Shah S."/>
            <person name="Dougan E. K."/>
            <person name="Thang M."/>
            <person name="Chan C."/>
        </authorList>
    </citation>
    <scope>NUCLEOTIDE SEQUENCE [LARGE SCALE GENOMIC DNA]</scope>
</reference>
<evidence type="ECO:0000256" key="1">
    <source>
        <dbReference type="SAM" id="MobiDB-lite"/>
    </source>
</evidence>
<keyword evidence="3" id="KW-1185">Reference proteome</keyword>
<protein>
    <submittedName>
        <fullName evidence="2">Uncharacterized protein</fullName>
    </submittedName>
</protein>
<gene>
    <name evidence="2" type="ORF">PCOR1329_LOCUS13753</name>
</gene>
<dbReference type="Proteomes" id="UP001189429">
    <property type="component" value="Unassembled WGS sequence"/>
</dbReference>
<comment type="caution">
    <text evidence="2">The sequence shown here is derived from an EMBL/GenBank/DDBJ whole genome shotgun (WGS) entry which is preliminary data.</text>
</comment>